<accession>A0A0C7R470</accession>
<dbReference type="EMBL" id="CEKZ01000003">
    <property type="protein sequence ID" value="CEQ03630.1"/>
    <property type="molecule type" value="Genomic_DNA"/>
</dbReference>
<reference evidence="1 2" key="1">
    <citation type="submission" date="2015-01" db="EMBL/GenBank/DDBJ databases">
        <authorList>
            <person name="Aslett A.Martin."/>
            <person name="De Silva Nishadi"/>
        </authorList>
    </citation>
    <scope>NUCLEOTIDE SEQUENCE [LARGE SCALE GENOMIC DNA]</scope>
    <source>
        <strain evidence="1 2">R28058</strain>
    </source>
</reference>
<sequence>MCINSYRPQNNNLEVENLSTEELNLLKSIYSSIESNNTEDLKEFAKKLIDKQDTNNREKIKFLEEALNNFN</sequence>
<proteinExistence type="predicted"/>
<evidence type="ECO:0000313" key="1">
    <source>
        <dbReference type="EMBL" id="CEQ03630.1"/>
    </source>
</evidence>
<dbReference type="Proteomes" id="UP000049127">
    <property type="component" value="Unassembled WGS sequence"/>
</dbReference>
<organism evidence="1 2">
    <name type="scientific">Paraclostridium sordellii</name>
    <name type="common">Clostridium sordellii</name>
    <dbReference type="NCBI Taxonomy" id="1505"/>
    <lineage>
        <taxon>Bacteria</taxon>
        <taxon>Bacillati</taxon>
        <taxon>Bacillota</taxon>
        <taxon>Clostridia</taxon>
        <taxon>Peptostreptococcales</taxon>
        <taxon>Peptostreptococcaceae</taxon>
        <taxon>Paraclostridium</taxon>
    </lineage>
</organism>
<gene>
    <name evidence="1" type="ORF">R28058_13631</name>
</gene>
<dbReference type="AlphaFoldDB" id="A0A0C7R470"/>
<dbReference type="RefSeq" id="WP_055341896.1">
    <property type="nucleotide sequence ID" value="NZ_CDNI01000003.1"/>
</dbReference>
<evidence type="ECO:0000313" key="2">
    <source>
        <dbReference type="Proteomes" id="UP000049127"/>
    </source>
</evidence>
<name>A0A0C7R470_PARSO</name>
<protein>
    <submittedName>
        <fullName evidence="1">Uncharacterized protein</fullName>
    </submittedName>
</protein>